<dbReference type="SUPFAM" id="SSF53756">
    <property type="entry name" value="UDP-Glycosyltransferase/glycogen phosphorylase"/>
    <property type="match status" value="1"/>
</dbReference>
<keyword evidence="5 8" id="KW-0328">Glycosyltransferase</keyword>
<evidence type="ECO:0000256" key="6">
    <source>
        <dbReference type="ARBA" id="ARBA00022679"/>
    </source>
</evidence>
<evidence type="ECO:0000313" key="11">
    <source>
        <dbReference type="EMBL" id="MCK0196586.1"/>
    </source>
</evidence>
<feature type="domain" description="Glycosyl transferase family 1" evidence="9">
    <location>
        <begin position="293"/>
        <end position="456"/>
    </location>
</feature>
<comment type="function">
    <text evidence="2 8">Synthesizes alpha-1,4-glucan chains using ADP-glucose.</text>
</comment>
<dbReference type="HAMAP" id="MF_00484">
    <property type="entry name" value="Glycogen_synth"/>
    <property type="match status" value="1"/>
</dbReference>
<evidence type="ECO:0000256" key="4">
    <source>
        <dbReference type="ARBA" id="ARBA00010281"/>
    </source>
</evidence>
<sequence length="485" mass="51242">MAGIKVLSVASEVFPLVKTGGLADVVGALPHALAPLGIEVRTLVPGYPAVLAGLSDREEAWYFDDLFGGPARLHSGTAAGLSLFAIEAPHLYDRPGGLYTDASGRDWNDNAQRFAALAAIGSGLGRGLLPGYAPDIVHAHDWQAGLTPAYLHYAGGRRPGSVITIHNIAFQGQFPMHLMEVLGLPWSAFRMDGVEYFGQIGYLKAGLQLADRITTVSPTYAQEILQPDAGMGLDGLLNQRGAALHGILNGLDTAVWDPSADPLLPEIFDVDTLDARAANKRALQERLGLAPDPEALLFGVVSRLSWQKGLDLVADSLGVLMDVGGQLALLGAGDALLTHRFTSAAAANPGQVGVQIGYDETLAHLIEAGSDALLVPSRFEPCGLTQLAALRYGALPVVARVGGLADTVIDTNEMARAAGVGTGIQFQPVTAAALQGALRRTADLWRDRPAWEKAQRNAMACDVSWTRPAAQYARLYEDVVAERAA</sequence>
<dbReference type="RefSeq" id="WP_247027830.1">
    <property type="nucleotide sequence ID" value="NZ_JALKCH010000004.1"/>
</dbReference>
<evidence type="ECO:0000256" key="8">
    <source>
        <dbReference type="HAMAP-Rule" id="MF_00484"/>
    </source>
</evidence>
<dbReference type="InterPro" id="IPR013534">
    <property type="entry name" value="Starch_synth_cat_dom"/>
</dbReference>
<comment type="similarity">
    <text evidence="4 8">Belongs to the glycosyltransferase 1 family. Bacterial/plant glycogen synthase subfamily.</text>
</comment>
<dbReference type="PANTHER" id="PTHR45825:SF11">
    <property type="entry name" value="ALPHA AMYLASE DOMAIN-CONTAINING PROTEIN"/>
    <property type="match status" value="1"/>
</dbReference>
<dbReference type="PANTHER" id="PTHR45825">
    <property type="entry name" value="GRANULE-BOUND STARCH SYNTHASE 1, CHLOROPLASTIC/AMYLOPLASTIC"/>
    <property type="match status" value="1"/>
</dbReference>
<evidence type="ECO:0000313" key="12">
    <source>
        <dbReference type="Proteomes" id="UP001203284"/>
    </source>
</evidence>
<dbReference type="Pfam" id="PF08323">
    <property type="entry name" value="Glyco_transf_5"/>
    <property type="match status" value="1"/>
</dbReference>
<dbReference type="GO" id="GO:0009011">
    <property type="term" value="F:alpha-1,4-glucan glucosyltransferase (ADP-glucose donor) activity"/>
    <property type="evidence" value="ECO:0007669"/>
    <property type="project" value="UniProtKB-EC"/>
</dbReference>
<dbReference type="EMBL" id="JALKCH010000004">
    <property type="protein sequence ID" value="MCK0196586.1"/>
    <property type="molecule type" value="Genomic_DNA"/>
</dbReference>
<evidence type="ECO:0000256" key="5">
    <source>
        <dbReference type="ARBA" id="ARBA00022676"/>
    </source>
</evidence>
<dbReference type="InterPro" id="IPR011835">
    <property type="entry name" value="GS/SS"/>
</dbReference>
<dbReference type="NCBIfam" id="NF001899">
    <property type="entry name" value="PRK00654.1-2"/>
    <property type="match status" value="1"/>
</dbReference>
<comment type="catalytic activity">
    <reaction evidence="1 8">
        <text>[(1-&gt;4)-alpha-D-glucosyl](n) + ADP-alpha-D-glucose = [(1-&gt;4)-alpha-D-glucosyl](n+1) + ADP + H(+)</text>
        <dbReference type="Rhea" id="RHEA:18189"/>
        <dbReference type="Rhea" id="RHEA-COMP:9584"/>
        <dbReference type="Rhea" id="RHEA-COMP:9587"/>
        <dbReference type="ChEBI" id="CHEBI:15378"/>
        <dbReference type="ChEBI" id="CHEBI:15444"/>
        <dbReference type="ChEBI" id="CHEBI:57498"/>
        <dbReference type="ChEBI" id="CHEBI:456216"/>
        <dbReference type="EC" id="2.4.1.21"/>
    </reaction>
</comment>
<dbReference type="NCBIfam" id="TIGR02095">
    <property type="entry name" value="glgA"/>
    <property type="match status" value="1"/>
</dbReference>
<evidence type="ECO:0000256" key="1">
    <source>
        <dbReference type="ARBA" id="ARBA00001478"/>
    </source>
</evidence>
<dbReference type="Proteomes" id="UP001203284">
    <property type="component" value="Unassembled WGS sequence"/>
</dbReference>
<comment type="caution">
    <text evidence="11">The sequence shown here is derived from an EMBL/GenBank/DDBJ whole genome shotgun (WGS) entry which is preliminary data.</text>
</comment>
<keyword evidence="12" id="KW-1185">Reference proteome</keyword>
<comment type="pathway">
    <text evidence="3 8">Glycan biosynthesis; glycogen biosynthesis.</text>
</comment>
<evidence type="ECO:0000259" key="10">
    <source>
        <dbReference type="Pfam" id="PF08323"/>
    </source>
</evidence>
<protein>
    <recommendedName>
        <fullName evidence="8">Glycogen synthase</fullName>
        <ecNumber evidence="8">2.4.1.21</ecNumber>
    </recommendedName>
    <alternativeName>
        <fullName evidence="8">Starch [bacterial glycogen] synthase</fullName>
    </alternativeName>
</protein>
<reference evidence="11 12" key="1">
    <citation type="submission" date="2022-04" db="EMBL/GenBank/DDBJ databases">
        <authorList>
            <person name="Grouzdev D.S."/>
            <person name="Pantiukh K.S."/>
            <person name="Krutkina M.S."/>
        </authorList>
    </citation>
    <scope>NUCLEOTIDE SEQUENCE [LARGE SCALE GENOMIC DNA]</scope>
    <source>
        <strain evidence="11 12">6x-1</strain>
    </source>
</reference>
<evidence type="ECO:0000256" key="3">
    <source>
        <dbReference type="ARBA" id="ARBA00004964"/>
    </source>
</evidence>
<gene>
    <name evidence="8 11" type="primary">glgA</name>
    <name evidence="11" type="ORF">MWN34_06625</name>
</gene>
<name>A0ABT0D9F1_9HYPH</name>
<feature type="binding site" evidence="8">
    <location>
        <position position="18"/>
    </location>
    <ligand>
        <name>ADP-alpha-D-glucose</name>
        <dbReference type="ChEBI" id="CHEBI:57498"/>
    </ligand>
</feature>
<organism evidence="11 12">
    <name type="scientific">Ancylobacter crimeensis</name>
    <dbReference type="NCBI Taxonomy" id="2579147"/>
    <lineage>
        <taxon>Bacteria</taxon>
        <taxon>Pseudomonadati</taxon>
        <taxon>Pseudomonadota</taxon>
        <taxon>Alphaproteobacteria</taxon>
        <taxon>Hyphomicrobiales</taxon>
        <taxon>Xanthobacteraceae</taxon>
        <taxon>Ancylobacter</taxon>
    </lineage>
</organism>
<evidence type="ECO:0000259" key="9">
    <source>
        <dbReference type="Pfam" id="PF00534"/>
    </source>
</evidence>
<feature type="domain" description="Starch synthase catalytic" evidence="10">
    <location>
        <begin position="5"/>
        <end position="238"/>
    </location>
</feature>
<evidence type="ECO:0000256" key="2">
    <source>
        <dbReference type="ARBA" id="ARBA00002764"/>
    </source>
</evidence>
<dbReference type="InterPro" id="IPR001296">
    <property type="entry name" value="Glyco_trans_1"/>
</dbReference>
<accession>A0ABT0D9F1</accession>
<keyword evidence="6 8" id="KW-0808">Transferase</keyword>
<keyword evidence="7 8" id="KW-0320">Glycogen biosynthesis</keyword>
<proteinExistence type="inferred from homology"/>
<dbReference type="NCBIfam" id="NF010699">
    <property type="entry name" value="PRK14099.1"/>
    <property type="match status" value="1"/>
</dbReference>
<dbReference type="EC" id="2.4.1.21" evidence="8"/>
<evidence type="ECO:0000256" key="7">
    <source>
        <dbReference type="ARBA" id="ARBA00023056"/>
    </source>
</evidence>
<dbReference type="Gene3D" id="3.40.50.2000">
    <property type="entry name" value="Glycogen Phosphorylase B"/>
    <property type="match status" value="2"/>
</dbReference>
<dbReference type="Pfam" id="PF00534">
    <property type="entry name" value="Glycos_transf_1"/>
    <property type="match status" value="1"/>
</dbReference>
<dbReference type="CDD" id="cd03791">
    <property type="entry name" value="GT5_Glycogen_synthase_DULL1-like"/>
    <property type="match status" value="1"/>
</dbReference>